<accession>A0A2T2NIZ0</accession>
<evidence type="ECO:0000313" key="3">
    <source>
        <dbReference type="Proteomes" id="UP000240883"/>
    </source>
</evidence>
<evidence type="ECO:0000256" key="1">
    <source>
        <dbReference type="SAM" id="MobiDB-lite"/>
    </source>
</evidence>
<dbReference type="AlphaFoldDB" id="A0A2T2NIZ0"/>
<dbReference type="EMBL" id="KZ678137">
    <property type="protein sequence ID" value="PSN65008.1"/>
    <property type="molecule type" value="Genomic_DNA"/>
</dbReference>
<feature type="compositionally biased region" description="Polar residues" evidence="1">
    <location>
        <begin position="63"/>
        <end position="78"/>
    </location>
</feature>
<protein>
    <submittedName>
        <fullName evidence="2">Uncharacterized protein</fullName>
    </submittedName>
</protein>
<keyword evidence="3" id="KW-1185">Reference proteome</keyword>
<gene>
    <name evidence="2" type="ORF">BS50DRAFT_49315</name>
</gene>
<evidence type="ECO:0000313" key="2">
    <source>
        <dbReference type="EMBL" id="PSN65008.1"/>
    </source>
</evidence>
<dbReference type="Proteomes" id="UP000240883">
    <property type="component" value="Unassembled WGS sequence"/>
</dbReference>
<sequence>MAAVAEIPISPISAHAYHSVNDAASKFDMSHLSGATMTDLIREPDIRVIEPSPSVSSKRSSSHYPNSKRSSVASTTKSTLRQSNQILMEMLQNIQSELTTHRTIMLDIQHRVSHLECESNASVNNDAPLAALKALEGHGTHSKRGSKLLPPESKDWWQACQNFARNSDPPMSAGEFLRTPQRFSGFDWQFNAPAAKPDTPPDSPPNVEDIPALTPTSDHENTDVDTPRGTIDFKSEEMETSTPRIDEIEEPDDIRESMVEVNKRKMPAPPVLQPAPSGKPVSISSQDVAPIQDPQDKFRLYKGVKSRMTYKARMKNSKTEKEHVVLIHFHKRRDLQGLEQE</sequence>
<feature type="compositionally biased region" description="Basic and acidic residues" evidence="1">
    <location>
        <begin position="217"/>
        <end position="230"/>
    </location>
</feature>
<organism evidence="2 3">
    <name type="scientific">Corynespora cassiicola Philippines</name>
    <dbReference type="NCBI Taxonomy" id="1448308"/>
    <lineage>
        <taxon>Eukaryota</taxon>
        <taxon>Fungi</taxon>
        <taxon>Dikarya</taxon>
        <taxon>Ascomycota</taxon>
        <taxon>Pezizomycotina</taxon>
        <taxon>Dothideomycetes</taxon>
        <taxon>Pleosporomycetidae</taxon>
        <taxon>Pleosporales</taxon>
        <taxon>Corynesporascaceae</taxon>
        <taxon>Corynespora</taxon>
    </lineage>
</organism>
<reference evidence="2 3" key="1">
    <citation type="journal article" date="2018" name="Front. Microbiol.">
        <title>Genome-Wide Analysis of Corynespora cassiicola Leaf Fall Disease Putative Effectors.</title>
        <authorList>
            <person name="Lopez D."/>
            <person name="Ribeiro S."/>
            <person name="Label P."/>
            <person name="Fumanal B."/>
            <person name="Venisse J.S."/>
            <person name="Kohler A."/>
            <person name="de Oliveira R.R."/>
            <person name="Labutti K."/>
            <person name="Lipzen A."/>
            <person name="Lail K."/>
            <person name="Bauer D."/>
            <person name="Ohm R.A."/>
            <person name="Barry K.W."/>
            <person name="Spatafora J."/>
            <person name="Grigoriev I.V."/>
            <person name="Martin F.M."/>
            <person name="Pujade-Renaud V."/>
        </authorList>
    </citation>
    <scope>NUCLEOTIDE SEQUENCE [LARGE SCALE GENOMIC DNA]</scope>
    <source>
        <strain evidence="2 3">Philippines</strain>
    </source>
</reference>
<feature type="region of interest" description="Disordered" evidence="1">
    <location>
        <begin position="265"/>
        <end position="295"/>
    </location>
</feature>
<feature type="region of interest" description="Disordered" evidence="1">
    <location>
        <begin position="190"/>
        <end position="230"/>
    </location>
</feature>
<proteinExistence type="predicted"/>
<name>A0A2T2NIZ0_CORCC</name>
<feature type="region of interest" description="Disordered" evidence="1">
    <location>
        <begin position="50"/>
        <end position="78"/>
    </location>
</feature>
<dbReference type="OrthoDB" id="3778454at2759"/>